<comment type="caution">
    <text evidence="3">The sequence shown here is derived from an EMBL/GenBank/DDBJ whole genome shotgun (WGS) entry which is preliminary data.</text>
</comment>
<evidence type="ECO:0000313" key="4">
    <source>
        <dbReference type="Proteomes" id="UP001501844"/>
    </source>
</evidence>
<keyword evidence="4" id="KW-1185">Reference proteome</keyword>
<name>A0ABP8FLG9_9BACT</name>
<accession>A0ABP8FLG9</accession>
<gene>
    <name evidence="3" type="ORF">GCM10023183_21750</name>
</gene>
<feature type="compositionally biased region" description="Polar residues" evidence="1">
    <location>
        <begin position="35"/>
        <end position="53"/>
    </location>
</feature>
<evidence type="ECO:0000256" key="1">
    <source>
        <dbReference type="SAM" id="MobiDB-lite"/>
    </source>
</evidence>
<evidence type="ECO:0000256" key="2">
    <source>
        <dbReference type="SAM" id="SignalP"/>
    </source>
</evidence>
<dbReference type="PROSITE" id="PS51257">
    <property type="entry name" value="PROKAR_LIPOPROTEIN"/>
    <property type="match status" value="1"/>
</dbReference>
<dbReference type="Proteomes" id="UP001501844">
    <property type="component" value="Unassembled WGS sequence"/>
</dbReference>
<feature type="compositionally biased region" description="Low complexity" evidence="1">
    <location>
        <begin position="100"/>
        <end position="113"/>
    </location>
</feature>
<organism evidence="3 4">
    <name type="scientific">Nibribacter koreensis</name>
    <dbReference type="NCBI Taxonomy" id="1084519"/>
    <lineage>
        <taxon>Bacteria</taxon>
        <taxon>Pseudomonadati</taxon>
        <taxon>Bacteroidota</taxon>
        <taxon>Cytophagia</taxon>
        <taxon>Cytophagales</taxon>
        <taxon>Hymenobacteraceae</taxon>
        <taxon>Nibribacter</taxon>
    </lineage>
</organism>
<feature type="chain" id="PRO_5045911401" evidence="2">
    <location>
        <begin position="24"/>
        <end position="136"/>
    </location>
</feature>
<feature type="signal peptide" evidence="2">
    <location>
        <begin position="1"/>
        <end position="23"/>
    </location>
</feature>
<keyword evidence="2" id="KW-0732">Signal</keyword>
<evidence type="ECO:0000313" key="3">
    <source>
        <dbReference type="EMBL" id="GAA4306506.1"/>
    </source>
</evidence>
<feature type="compositionally biased region" description="Low complexity" evidence="1">
    <location>
        <begin position="83"/>
        <end position="92"/>
    </location>
</feature>
<reference evidence="4" key="1">
    <citation type="journal article" date="2019" name="Int. J. Syst. Evol. Microbiol.">
        <title>The Global Catalogue of Microorganisms (GCM) 10K type strain sequencing project: providing services to taxonomists for standard genome sequencing and annotation.</title>
        <authorList>
            <consortium name="The Broad Institute Genomics Platform"/>
            <consortium name="The Broad Institute Genome Sequencing Center for Infectious Disease"/>
            <person name="Wu L."/>
            <person name="Ma J."/>
        </authorList>
    </citation>
    <scope>NUCLEOTIDE SEQUENCE [LARGE SCALE GENOMIC DNA]</scope>
    <source>
        <strain evidence="4">JCM 17917</strain>
    </source>
</reference>
<dbReference type="RefSeq" id="WP_345165773.1">
    <property type="nucleotide sequence ID" value="NZ_BAABGX010000002.1"/>
</dbReference>
<proteinExistence type="predicted"/>
<feature type="region of interest" description="Disordered" evidence="1">
    <location>
        <begin position="24"/>
        <end position="136"/>
    </location>
</feature>
<dbReference type="EMBL" id="BAABGX010000002">
    <property type="protein sequence ID" value="GAA4306506.1"/>
    <property type="molecule type" value="Genomic_DNA"/>
</dbReference>
<protein>
    <submittedName>
        <fullName evidence="3">Uncharacterized protein</fullName>
    </submittedName>
</protein>
<sequence>MKKITQLLVVTLAVMGMACSADKKNGSGKDGFTPQPINFSSAPAAGDSSNAQAGLNPPHGQMGHRCDIEVGAPLNSAPKAALPATPAVTSTPTPVPVSPQPVQVSPQPVATAPGMNPPHGQPGHSCAVAVGAPLPK</sequence>